<dbReference type="EC" id="2.7.7.6" evidence="3"/>
<dbReference type="Gene3D" id="2.40.50.150">
    <property type="match status" value="1"/>
</dbReference>
<sequence length="488" mass="54782">MTTLQYYLKKKIDPMSILGVVAGVIPYPHHNQSPRNTYQCAMGKQAMGAIGYNQHKRIDTLLYLLVYTQKPLVKSKTIEFCGYEQLPAGHNAMVAVMSFSGYDIEDALVLNKASLDRGFGRCIVNRQCKATGKRYANQTFDVFKPPDINASNGKPVHQQRHIDLDGFVKPGAQLWPRDYLAHKFVPTVQNEFSTTNQTSSNIEHKPQPTVYKGAMHASADQVMVSYNQDDAYLMKVLVTQVRRPELGDKFSSRHGQKGVCGYICPQENMPFDQAGICPDLVMNPHGYPSRMTVGKLMELISGKNALQTGRFHYGTAFAGDQMPQVTEELASYGFNYLGKDMLTSGITGQPIPAYIYFGPIYYQKLKHMVIDKMHARARGPRTSLTRQPTEGRAREGGLRLGEMERDCLIAYGASNILIERLMVSSDQFSVDVCKQCGIMGYLNWCQKCQTSTTMARIQIPYACKLLFQELQGMNIIPKLITKSIMDDQ</sequence>
<organism evidence="12 13">
    <name type="scientific">Bursaphelenchus xylophilus</name>
    <name type="common">Pinewood nematode worm</name>
    <name type="synonym">Aphelenchoides xylophilus</name>
    <dbReference type="NCBI Taxonomy" id="6326"/>
    <lineage>
        <taxon>Eukaryota</taxon>
        <taxon>Metazoa</taxon>
        <taxon>Ecdysozoa</taxon>
        <taxon>Nematoda</taxon>
        <taxon>Chromadorea</taxon>
        <taxon>Rhabditida</taxon>
        <taxon>Tylenchina</taxon>
        <taxon>Tylenchomorpha</taxon>
        <taxon>Aphelenchoidea</taxon>
        <taxon>Aphelenchoididae</taxon>
        <taxon>Bursaphelenchus</taxon>
    </lineage>
</organism>
<dbReference type="GO" id="GO:0003899">
    <property type="term" value="F:DNA-directed RNA polymerase activity"/>
    <property type="evidence" value="ECO:0007669"/>
    <property type="project" value="UniProtKB-EC"/>
</dbReference>
<keyword evidence="5" id="KW-0808">Transferase</keyword>
<dbReference type="eggNOG" id="KOG0215">
    <property type="taxonomic scope" value="Eukaryota"/>
</dbReference>
<evidence type="ECO:0000256" key="9">
    <source>
        <dbReference type="ARBA" id="ARBA00072528"/>
    </source>
</evidence>
<evidence type="ECO:0000256" key="3">
    <source>
        <dbReference type="ARBA" id="ARBA00012418"/>
    </source>
</evidence>
<evidence type="ECO:0000256" key="1">
    <source>
        <dbReference type="ARBA" id="ARBA00004123"/>
    </source>
</evidence>
<dbReference type="Gene3D" id="2.40.270.10">
    <property type="entry name" value="DNA-directed RNA polymerase, subunit 2, domain 6"/>
    <property type="match status" value="1"/>
</dbReference>
<accession>A0A1I7SBV8</accession>
<dbReference type="Gene3D" id="3.90.1800.10">
    <property type="entry name" value="RNA polymerase alpha subunit dimerisation domain"/>
    <property type="match status" value="1"/>
</dbReference>
<dbReference type="InterPro" id="IPR007641">
    <property type="entry name" value="RNA_pol_Rpb2_7"/>
</dbReference>
<dbReference type="PROSITE" id="PS01166">
    <property type="entry name" value="RNA_POL_BETA"/>
    <property type="match status" value="1"/>
</dbReference>
<dbReference type="FunFam" id="3.90.1800.10:FF:000003">
    <property type="entry name" value="DNA-directed RNA polymerase subunit beta"/>
    <property type="match status" value="1"/>
</dbReference>
<evidence type="ECO:0000256" key="2">
    <source>
        <dbReference type="ARBA" id="ARBA00006835"/>
    </source>
</evidence>
<dbReference type="InterPro" id="IPR007121">
    <property type="entry name" value="RNA_pol_bsu_CS"/>
</dbReference>
<evidence type="ECO:0000256" key="6">
    <source>
        <dbReference type="ARBA" id="ARBA00022695"/>
    </source>
</evidence>
<dbReference type="CDD" id="cd00653">
    <property type="entry name" value="RNA_pol_B_RPB2"/>
    <property type="match status" value="1"/>
</dbReference>
<name>A0A1I7SBV8_BURXY</name>
<evidence type="ECO:0000256" key="7">
    <source>
        <dbReference type="ARBA" id="ARBA00023163"/>
    </source>
</evidence>
<evidence type="ECO:0000256" key="4">
    <source>
        <dbReference type="ARBA" id="ARBA00022478"/>
    </source>
</evidence>
<dbReference type="FunFam" id="2.40.270.10:FF:000006">
    <property type="entry name" value="DNA-directed RNA polymerase subunit beta"/>
    <property type="match status" value="1"/>
</dbReference>
<dbReference type="InterPro" id="IPR007120">
    <property type="entry name" value="DNA-dir_RNAP_su2_dom"/>
</dbReference>
<evidence type="ECO:0000259" key="11">
    <source>
        <dbReference type="Pfam" id="PF04560"/>
    </source>
</evidence>
<dbReference type="GO" id="GO:0000428">
    <property type="term" value="C:DNA-directed RNA polymerase complex"/>
    <property type="evidence" value="ECO:0007669"/>
    <property type="project" value="UniProtKB-KW"/>
</dbReference>
<comment type="subcellular location">
    <subcellularLocation>
        <location evidence="1">Nucleus</location>
    </subcellularLocation>
</comment>
<keyword evidence="8" id="KW-0539">Nucleus</keyword>
<dbReference type="Proteomes" id="UP000095284">
    <property type="component" value="Unplaced"/>
</dbReference>
<evidence type="ECO:0000313" key="12">
    <source>
        <dbReference type="Proteomes" id="UP000095284"/>
    </source>
</evidence>
<dbReference type="FunFam" id="2.40.270.10:FF:000011">
    <property type="entry name" value="DNA-directed RNA polymerase subunit beta"/>
    <property type="match status" value="1"/>
</dbReference>
<proteinExistence type="inferred from homology"/>
<evidence type="ECO:0000256" key="5">
    <source>
        <dbReference type="ARBA" id="ARBA00022679"/>
    </source>
</evidence>
<dbReference type="InterPro" id="IPR015712">
    <property type="entry name" value="DNA-dir_RNA_pol_su2"/>
</dbReference>
<dbReference type="GO" id="GO:0006383">
    <property type="term" value="P:transcription by RNA polymerase III"/>
    <property type="evidence" value="ECO:0007669"/>
    <property type="project" value="UniProtKB-ARBA"/>
</dbReference>
<feature type="domain" description="RNA polymerase Rpb2" evidence="11">
    <location>
        <begin position="396"/>
        <end position="481"/>
    </location>
</feature>
<feature type="domain" description="DNA-directed RNA polymerase subunit 2 hybrid-binding" evidence="10">
    <location>
        <begin position="21"/>
        <end position="394"/>
    </location>
</feature>
<comment type="similarity">
    <text evidence="2">Belongs to the RNA polymerase beta chain family.</text>
</comment>
<dbReference type="Pfam" id="PF04560">
    <property type="entry name" value="RNA_pol_Rpb2_7"/>
    <property type="match status" value="1"/>
</dbReference>
<evidence type="ECO:0000259" key="10">
    <source>
        <dbReference type="Pfam" id="PF00562"/>
    </source>
</evidence>
<dbReference type="InterPro" id="IPR037033">
    <property type="entry name" value="DNA-dir_RNAP_su2_hyb_sf"/>
</dbReference>
<keyword evidence="4" id="KW-0240">DNA-directed RNA polymerase</keyword>
<dbReference type="Pfam" id="PF00562">
    <property type="entry name" value="RNA_pol_Rpb2_6"/>
    <property type="match status" value="1"/>
</dbReference>
<reference evidence="13" key="1">
    <citation type="submission" date="2016-11" db="UniProtKB">
        <authorList>
            <consortium name="WormBaseParasite"/>
        </authorList>
    </citation>
    <scope>IDENTIFICATION</scope>
</reference>
<keyword evidence="7" id="KW-0804">Transcription</keyword>
<keyword evidence="6" id="KW-0548">Nucleotidyltransferase</keyword>
<protein>
    <recommendedName>
        <fullName evidence="9">DNA-directed RNA polymerase III subunit RPC2</fullName>
        <ecNumber evidence="3">2.7.7.6</ecNumber>
    </recommendedName>
</protein>
<dbReference type="InterPro" id="IPR014724">
    <property type="entry name" value="RNA_pol_RPB2_OB-fold"/>
</dbReference>
<dbReference type="PANTHER" id="PTHR20856">
    <property type="entry name" value="DNA-DIRECTED RNA POLYMERASE I SUBUNIT 2"/>
    <property type="match status" value="1"/>
</dbReference>
<dbReference type="GO" id="GO:0032549">
    <property type="term" value="F:ribonucleoside binding"/>
    <property type="evidence" value="ECO:0007669"/>
    <property type="project" value="InterPro"/>
</dbReference>
<dbReference type="WBParaSite" id="BXY_1050700.1">
    <property type="protein sequence ID" value="BXY_1050700.1"/>
    <property type="gene ID" value="BXY_1050700"/>
</dbReference>
<evidence type="ECO:0000313" key="13">
    <source>
        <dbReference type="WBParaSite" id="BXY_1050700.1"/>
    </source>
</evidence>
<dbReference type="AlphaFoldDB" id="A0A1I7SBV8"/>
<dbReference type="GO" id="GO:0005634">
    <property type="term" value="C:nucleus"/>
    <property type="evidence" value="ECO:0007669"/>
    <property type="project" value="UniProtKB-SubCell"/>
</dbReference>
<dbReference type="GO" id="GO:0003677">
    <property type="term" value="F:DNA binding"/>
    <property type="evidence" value="ECO:0007669"/>
    <property type="project" value="InterPro"/>
</dbReference>
<evidence type="ECO:0000256" key="8">
    <source>
        <dbReference type="ARBA" id="ARBA00023242"/>
    </source>
</evidence>
<dbReference type="SUPFAM" id="SSF64484">
    <property type="entry name" value="beta and beta-prime subunits of DNA dependent RNA-polymerase"/>
    <property type="match status" value="1"/>
</dbReference>